<dbReference type="AlphaFoldDB" id="A0AAV9PKN8"/>
<organism evidence="2 3">
    <name type="scientific">Saxophila tyrrhenica</name>
    <dbReference type="NCBI Taxonomy" id="1690608"/>
    <lineage>
        <taxon>Eukaryota</taxon>
        <taxon>Fungi</taxon>
        <taxon>Dikarya</taxon>
        <taxon>Ascomycota</taxon>
        <taxon>Pezizomycotina</taxon>
        <taxon>Dothideomycetes</taxon>
        <taxon>Dothideomycetidae</taxon>
        <taxon>Mycosphaerellales</taxon>
        <taxon>Extremaceae</taxon>
        <taxon>Saxophila</taxon>
    </lineage>
</organism>
<reference evidence="2 3" key="1">
    <citation type="submission" date="2023-08" db="EMBL/GenBank/DDBJ databases">
        <title>Black Yeasts Isolated from many extreme environments.</title>
        <authorList>
            <person name="Coleine C."/>
            <person name="Stajich J.E."/>
            <person name="Selbmann L."/>
        </authorList>
    </citation>
    <scope>NUCLEOTIDE SEQUENCE [LARGE SCALE GENOMIC DNA]</scope>
    <source>
        <strain evidence="2 3">CCFEE 5935</strain>
    </source>
</reference>
<proteinExistence type="predicted"/>
<feature type="compositionally biased region" description="Basic and acidic residues" evidence="1">
    <location>
        <begin position="1"/>
        <end position="16"/>
    </location>
</feature>
<dbReference type="GeneID" id="89922918"/>
<feature type="region of interest" description="Disordered" evidence="1">
    <location>
        <begin position="1"/>
        <end position="71"/>
    </location>
</feature>
<feature type="compositionally biased region" description="Acidic residues" evidence="1">
    <location>
        <begin position="38"/>
        <end position="54"/>
    </location>
</feature>
<comment type="caution">
    <text evidence="2">The sequence shown here is derived from an EMBL/GenBank/DDBJ whole genome shotgun (WGS) entry which is preliminary data.</text>
</comment>
<dbReference type="Proteomes" id="UP001337655">
    <property type="component" value="Unassembled WGS sequence"/>
</dbReference>
<dbReference type="RefSeq" id="XP_064663159.1">
    <property type="nucleotide sequence ID" value="XM_064798832.1"/>
</dbReference>
<name>A0AAV9PKN8_9PEZI</name>
<keyword evidence="3" id="KW-1185">Reference proteome</keyword>
<dbReference type="EMBL" id="JAVRRT010000002">
    <property type="protein sequence ID" value="KAK5174490.1"/>
    <property type="molecule type" value="Genomic_DNA"/>
</dbReference>
<gene>
    <name evidence="2" type="ORF">LTR77_001570</name>
</gene>
<feature type="compositionally biased region" description="Acidic residues" evidence="1">
    <location>
        <begin position="17"/>
        <end position="30"/>
    </location>
</feature>
<sequence length="123" mass="12821">MRDGDRVVDEGGKHGDGDEEGSDEQEDAADEGGKHGDGDEEGSDEQEDAADDENATGAATRKKAESLSGAVTSVTDVTIGLSWLQPIASACRPKSARLTTAWYLGLLSPSPSTFAFPTTTLSF</sequence>
<accession>A0AAV9PKN8</accession>
<evidence type="ECO:0000313" key="2">
    <source>
        <dbReference type="EMBL" id="KAK5174490.1"/>
    </source>
</evidence>
<evidence type="ECO:0000313" key="3">
    <source>
        <dbReference type="Proteomes" id="UP001337655"/>
    </source>
</evidence>
<evidence type="ECO:0000256" key="1">
    <source>
        <dbReference type="SAM" id="MobiDB-lite"/>
    </source>
</evidence>
<protein>
    <submittedName>
        <fullName evidence="2">Uncharacterized protein</fullName>
    </submittedName>
</protein>